<feature type="chain" id="PRO_5028193817" description="Peptidoglycan binding-like domain-containing protein" evidence="2">
    <location>
        <begin position="24"/>
        <end position="162"/>
    </location>
</feature>
<protein>
    <recommendedName>
        <fullName evidence="3">Peptidoglycan binding-like domain-containing protein</fullName>
    </recommendedName>
</protein>
<organism evidence="4">
    <name type="scientific">uncultured Sulfurovum sp</name>
    <dbReference type="NCBI Taxonomy" id="269237"/>
    <lineage>
        <taxon>Bacteria</taxon>
        <taxon>Pseudomonadati</taxon>
        <taxon>Campylobacterota</taxon>
        <taxon>Epsilonproteobacteria</taxon>
        <taxon>Campylobacterales</taxon>
        <taxon>Sulfurovaceae</taxon>
        <taxon>Sulfurovum</taxon>
        <taxon>environmental samples</taxon>
    </lineage>
</organism>
<proteinExistence type="predicted"/>
<sequence length="162" mass="19028">MRTLKLLTITTLVGILSVSTLNAKEHYEKTTTKVKHERQYQEVKQDSRIKKDLNVKDKRASRANTNSRYHQTSPKKGFQKKLHNKKRFHSKKNAVKVLKRGDRGHKVKVLQRSLKQRGFYRGRIDGVFGKGLKRAVKKFQRNHRIYPNGVASKKTLRLLRLR</sequence>
<dbReference type="InterPro" id="IPR036365">
    <property type="entry name" value="PGBD-like_sf"/>
</dbReference>
<feature type="compositionally biased region" description="Polar residues" evidence="1">
    <location>
        <begin position="62"/>
        <end position="74"/>
    </location>
</feature>
<evidence type="ECO:0000256" key="2">
    <source>
        <dbReference type="SAM" id="SignalP"/>
    </source>
</evidence>
<keyword evidence="2" id="KW-0732">Signal</keyword>
<dbReference type="InterPro" id="IPR002477">
    <property type="entry name" value="Peptidoglycan-bd-like"/>
</dbReference>
<dbReference type="EMBL" id="CACVAR010000217">
    <property type="protein sequence ID" value="CAA6812510.1"/>
    <property type="molecule type" value="Genomic_DNA"/>
</dbReference>
<dbReference type="Gene3D" id="1.10.101.10">
    <property type="entry name" value="PGBD-like superfamily/PGBD"/>
    <property type="match status" value="1"/>
</dbReference>
<name>A0A6S6TAU9_9BACT</name>
<feature type="domain" description="Peptidoglycan binding-like" evidence="3">
    <location>
        <begin position="104"/>
        <end position="159"/>
    </location>
</feature>
<evidence type="ECO:0000259" key="3">
    <source>
        <dbReference type="Pfam" id="PF01471"/>
    </source>
</evidence>
<gene>
    <name evidence="4" type="ORF">HELGO_WM41552</name>
</gene>
<evidence type="ECO:0000313" key="4">
    <source>
        <dbReference type="EMBL" id="CAA6812510.1"/>
    </source>
</evidence>
<feature type="region of interest" description="Disordered" evidence="1">
    <location>
        <begin position="57"/>
        <end position="86"/>
    </location>
</feature>
<evidence type="ECO:0000256" key="1">
    <source>
        <dbReference type="SAM" id="MobiDB-lite"/>
    </source>
</evidence>
<feature type="compositionally biased region" description="Basic residues" evidence="1">
    <location>
        <begin position="77"/>
        <end position="86"/>
    </location>
</feature>
<dbReference type="Pfam" id="PF01471">
    <property type="entry name" value="PG_binding_1"/>
    <property type="match status" value="1"/>
</dbReference>
<dbReference type="InterPro" id="IPR036366">
    <property type="entry name" value="PGBDSf"/>
</dbReference>
<reference evidence="4" key="1">
    <citation type="submission" date="2020-01" db="EMBL/GenBank/DDBJ databases">
        <authorList>
            <person name="Meier V. D."/>
            <person name="Meier V D."/>
        </authorList>
    </citation>
    <scope>NUCLEOTIDE SEQUENCE</scope>
    <source>
        <strain evidence="4">HLG_WM_MAG_03</strain>
    </source>
</reference>
<accession>A0A6S6TAU9</accession>
<dbReference type="AlphaFoldDB" id="A0A6S6TAU9"/>
<dbReference type="SUPFAM" id="SSF47090">
    <property type="entry name" value="PGBD-like"/>
    <property type="match status" value="1"/>
</dbReference>
<feature type="signal peptide" evidence="2">
    <location>
        <begin position="1"/>
        <end position="23"/>
    </location>
</feature>